<name>A0ABY4EEE9_9BACI</name>
<proteinExistence type="predicted"/>
<evidence type="ECO:0000313" key="3">
    <source>
        <dbReference type="Proteomes" id="UP000831787"/>
    </source>
</evidence>
<reference evidence="2 3" key="1">
    <citation type="submission" date="2022-04" db="EMBL/GenBank/DDBJ databases">
        <title>Halobacillus sp. isolated from saltern.</title>
        <authorList>
            <person name="Won M."/>
            <person name="Lee C.-M."/>
            <person name="Woen H.-Y."/>
            <person name="Kwon S.-W."/>
        </authorList>
    </citation>
    <scope>NUCLEOTIDE SEQUENCE [LARGE SCALE GENOMIC DNA]</scope>
    <source>
        <strain evidence="2 3">SSBR10-3</strain>
    </source>
</reference>
<evidence type="ECO:0000256" key="1">
    <source>
        <dbReference type="SAM" id="SignalP"/>
    </source>
</evidence>
<evidence type="ECO:0000313" key="2">
    <source>
        <dbReference type="EMBL" id="UOQ42848.1"/>
    </source>
</evidence>
<accession>A0ABY4EEE9</accession>
<dbReference type="EMBL" id="CP095073">
    <property type="protein sequence ID" value="UOQ42848.1"/>
    <property type="molecule type" value="Genomic_DNA"/>
</dbReference>
<feature type="signal peptide" evidence="1">
    <location>
        <begin position="1"/>
        <end position="25"/>
    </location>
</feature>
<gene>
    <name evidence="2" type="ORF">MUN89_12840</name>
</gene>
<dbReference type="Proteomes" id="UP000831787">
    <property type="component" value="Chromosome"/>
</dbReference>
<keyword evidence="3" id="KW-1185">Reference proteome</keyword>
<dbReference type="RefSeq" id="WP_244708208.1">
    <property type="nucleotide sequence ID" value="NZ_CP095073.1"/>
</dbReference>
<sequence length="133" mass="14534">MVRKIPLSLALALAFAFSYSGIVKAAYSNYENVILSENDKVVYTDPIYVTEGKIEYYVKNNTGASVVPRILSWSITDGDGNVVAEGRIAPTEDPPGERVDEGTVYVSNYETYTLNLTGYVNVDGYGSLYTPPS</sequence>
<protein>
    <submittedName>
        <fullName evidence="2">Uncharacterized protein</fullName>
    </submittedName>
</protein>
<feature type="chain" id="PRO_5047154250" evidence="1">
    <location>
        <begin position="26"/>
        <end position="133"/>
    </location>
</feature>
<keyword evidence="1" id="KW-0732">Signal</keyword>
<organism evidence="2 3">
    <name type="scientific">Halobacillus salinarum</name>
    <dbReference type="NCBI Taxonomy" id="2932257"/>
    <lineage>
        <taxon>Bacteria</taxon>
        <taxon>Bacillati</taxon>
        <taxon>Bacillota</taxon>
        <taxon>Bacilli</taxon>
        <taxon>Bacillales</taxon>
        <taxon>Bacillaceae</taxon>
        <taxon>Halobacillus</taxon>
    </lineage>
</organism>